<dbReference type="Pfam" id="PF00688">
    <property type="entry name" value="TGFb_propeptide"/>
    <property type="match status" value="1"/>
</dbReference>
<evidence type="ECO:0000256" key="7">
    <source>
        <dbReference type="ARBA" id="ARBA00023180"/>
    </source>
</evidence>
<dbReference type="GeneTree" id="ENSGT00940000165321"/>
<dbReference type="GO" id="GO:0005615">
    <property type="term" value="C:extracellular space"/>
    <property type="evidence" value="ECO:0007669"/>
    <property type="project" value="TreeGrafter"/>
</dbReference>
<proteinExistence type="inferred from homology"/>
<feature type="domain" description="TGF-beta family profile" evidence="10">
    <location>
        <begin position="242"/>
        <end position="359"/>
    </location>
</feature>
<evidence type="ECO:0000259" key="10">
    <source>
        <dbReference type="PROSITE" id="PS51362"/>
    </source>
</evidence>
<dbReference type="SMART" id="SM00204">
    <property type="entry name" value="TGFB"/>
    <property type="match status" value="1"/>
</dbReference>
<evidence type="ECO:0000256" key="5">
    <source>
        <dbReference type="ARBA" id="ARBA00023030"/>
    </source>
</evidence>
<comment type="subcellular location">
    <subcellularLocation>
        <location evidence="1">Secreted</location>
    </subcellularLocation>
</comment>
<evidence type="ECO:0000313" key="11">
    <source>
        <dbReference type="Ensembl" id="ENSLAFP00000018788.1"/>
    </source>
</evidence>
<comment type="similarity">
    <text evidence="2 8">Belongs to the TGF-beta family.</text>
</comment>
<dbReference type="PANTHER" id="PTHR11848:SF277">
    <property type="entry name" value="TGF-BETA FAMILY PROFILE DOMAIN-CONTAINING PROTEIN"/>
    <property type="match status" value="1"/>
</dbReference>
<dbReference type="InParanoid" id="G3TT80"/>
<reference evidence="11" key="3">
    <citation type="submission" date="2025-09" db="UniProtKB">
        <authorList>
            <consortium name="Ensembl"/>
        </authorList>
    </citation>
    <scope>IDENTIFICATION</scope>
    <source>
        <strain evidence="11">Isolate ISIS603380</strain>
    </source>
</reference>
<name>G3TT80_LOXAF</name>
<dbReference type="Gene3D" id="2.10.90.10">
    <property type="entry name" value="Cystine-knot cytokines"/>
    <property type="match status" value="1"/>
</dbReference>
<sequence>WLGLLLLGLGVLAARDQAWKEEKLAQEMEHLFMMEELGHAQGLPQCPPGFMLDFFQRVADPNGITKDPDILIGNMEKAHRNHSHFFFNVSSVGKQEKVLRAELHVFKLQHVRKTPTLNRAHCTTDHVYGLMRASADSPQPQAQADRLHSTQINIWTLALRCSQVASWIQGRDLARSFLVLTTKNVGELLTYGYDGIDRRRNGKDNRNSLLVIYTKNQDKDPPTLQGLLPLPTGRQDFVGHLGRPRSVRHRSRRPVGCQRYPPYVDFQTTGWSNWVTSPPSCQVNYCKGQCLCPLGHRSNASNYASFLSFLCHVRVNPNISRPSCVPNQLTSINLLYFNEQEVVVLRQYTDMTVDSCGCH</sequence>
<keyword evidence="7" id="KW-0325">Glycoprotein</keyword>
<evidence type="ECO:0000313" key="12">
    <source>
        <dbReference type="Proteomes" id="UP000007646"/>
    </source>
</evidence>
<dbReference type="GO" id="GO:0008083">
    <property type="term" value="F:growth factor activity"/>
    <property type="evidence" value="ECO:0007669"/>
    <property type="project" value="UniProtKB-KW"/>
</dbReference>
<dbReference type="Proteomes" id="UP000007646">
    <property type="component" value="Unassembled WGS sequence"/>
</dbReference>
<dbReference type="InterPro" id="IPR029034">
    <property type="entry name" value="Cystine-knot_cytokine"/>
</dbReference>
<evidence type="ECO:0000256" key="4">
    <source>
        <dbReference type="ARBA" id="ARBA00022729"/>
    </source>
</evidence>
<reference evidence="11 12" key="1">
    <citation type="submission" date="2009-06" db="EMBL/GenBank/DDBJ databases">
        <title>The Genome Sequence of Loxodonta africana (African elephant).</title>
        <authorList>
            <person name="Di Palma F."/>
            <person name="Heiman D."/>
            <person name="Young S."/>
            <person name="Johnson J."/>
            <person name="Lander E.S."/>
            <person name="Lindblad-Toh K."/>
        </authorList>
    </citation>
    <scope>NUCLEOTIDE SEQUENCE [LARGE SCALE GENOMIC DNA]</scope>
    <source>
        <strain evidence="11 12">Isolate ISIS603380</strain>
    </source>
</reference>
<dbReference type="AlphaFoldDB" id="G3TT80"/>
<keyword evidence="4 9" id="KW-0732">Signal</keyword>
<dbReference type="GO" id="GO:0005125">
    <property type="term" value="F:cytokine activity"/>
    <property type="evidence" value="ECO:0007669"/>
    <property type="project" value="TreeGrafter"/>
</dbReference>
<accession>G3TT80</accession>
<dbReference type="FunFam" id="2.10.90.10:FF:000001">
    <property type="entry name" value="Bone morphogenetic protein 4"/>
    <property type="match status" value="1"/>
</dbReference>
<keyword evidence="3" id="KW-0964">Secreted</keyword>
<evidence type="ECO:0000256" key="2">
    <source>
        <dbReference type="ARBA" id="ARBA00006656"/>
    </source>
</evidence>
<dbReference type="eggNOG" id="KOG3900">
    <property type="taxonomic scope" value="Eukaryota"/>
</dbReference>
<dbReference type="PANTHER" id="PTHR11848">
    <property type="entry name" value="TGF-BETA FAMILY"/>
    <property type="match status" value="1"/>
</dbReference>
<dbReference type="PROSITE" id="PS51362">
    <property type="entry name" value="TGF_BETA_2"/>
    <property type="match status" value="1"/>
</dbReference>
<protein>
    <recommendedName>
        <fullName evidence="10">TGF-beta family profile domain-containing protein</fullName>
    </recommendedName>
</protein>
<keyword evidence="6" id="KW-1015">Disulfide bond</keyword>
<dbReference type="Ensembl" id="ENSLAFT00000027940.1">
    <property type="protein sequence ID" value="ENSLAFP00000018788.1"/>
    <property type="gene ID" value="ENSLAFG00000027708.1"/>
</dbReference>
<keyword evidence="12" id="KW-1185">Reference proteome</keyword>
<organism evidence="11 12">
    <name type="scientific">Loxodonta africana</name>
    <name type="common">African elephant</name>
    <dbReference type="NCBI Taxonomy" id="9785"/>
    <lineage>
        <taxon>Eukaryota</taxon>
        <taxon>Metazoa</taxon>
        <taxon>Chordata</taxon>
        <taxon>Craniata</taxon>
        <taxon>Vertebrata</taxon>
        <taxon>Euteleostomi</taxon>
        <taxon>Mammalia</taxon>
        <taxon>Eutheria</taxon>
        <taxon>Afrotheria</taxon>
        <taxon>Proboscidea</taxon>
        <taxon>Elephantidae</taxon>
        <taxon>Loxodonta</taxon>
    </lineage>
</organism>
<dbReference type="InterPro" id="IPR001839">
    <property type="entry name" value="TGF-b_C"/>
</dbReference>
<dbReference type="InterPro" id="IPR001111">
    <property type="entry name" value="TGF-b_propeptide"/>
</dbReference>
<evidence type="ECO:0000256" key="3">
    <source>
        <dbReference type="ARBA" id="ARBA00022525"/>
    </source>
</evidence>
<reference evidence="11" key="2">
    <citation type="submission" date="2025-08" db="UniProtKB">
        <authorList>
            <consortium name="Ensembl"/>
        </authorList>
    </citation>
    <scope>IDENTIFICATION</scope>
    <source>
        <strain evidence="11">Isolate ISIS603380</strain>
    </source>
</reference>
<dbReference type="InterPro" id="IPR015615">
    <property type="entry name" value="TGF-beta-rel"/>
</dbReference>
<dbReference type="SUPFAM" id="SSF57501">
    <property type="entry name" value="Cystine-knot cytokines"/>
    <property type="match status" value="1"/>
</dbReference>
<evidence type="ECO:0000256" key="6">
    <source>
        <dbReference type="ARBA" id="ARBA00023157"/>
    </source>
</evidence>
<evidence type="ECO:0000256" key="1">
    <source>
        <dbReference type="ARBA" id="ARBA00004613"/>
    </source>
</evidence>
<evidence type="ECO:0000256" key="8">
    <source>
        <dbReference type="RuleBase" id="RU000354"/>
    </source>
</evidence>
<feature type="signal peptide" evidence="9">
    <location>
        <begin position="1"/>
        <end position="18"/>
    </location>
</feature>
<feature type="chain" id="PRO_5003455879" description="TGF-beta family profile domain-containing protein" evidence="9">
    <location>
        <begin position="19"/>
        <end position="359"/>
    </location>
</feature>
<dbReference type="Pfam" id="PF00019">
    <property type="entry name" value="TGF_beta"/>
    <property type="match status" value="1"/>
</dbReference>
<evidence type="ECO:0000256" key="9">
    <source>
        <dbReference type="SAM" id="SignalP"/>
    </source>
</evidence>
<keyword evidence="5 8" id="KW-0339">Growth factor</keyword>